<dbReference type="Gene3D" id="3.30.160.250">
    <property type="match status" value="1"/>
</dbReference>
<gene>
    <name evidence="2" type="ORF">V0288_20560</name>
</gene>
<reference evidence="2 3" key="1">
    <citation type="submission" date="2024-01" db="EMBL/GenBank/DDBJ databases">
        <title>Genomic insights into the taxonomy and metabolism of the cyanobacterium Pannus brasiliensis CCIBt3594.</title>
        <authorList>
            <person name="Machado M."/>
            <person name="Botero N.B."/>
            <person name="Andreote A.P.D."/>
            <person name="Feitosa A.M.T."/>
            <person name="Popin R."/>
            <person name="Sivonen K."/>
            <person name="Fiore M.F."/>
        </authorList>
    </citation>
    <scope>NUCLEOTIDE SEQUENCE [LARGE SCALE GENOMIC DNA]</scope>
    <source>
        <strain evidence="2 3">CCIBt3594</strain>
    </source>
</reference>
<dbReference type="SUPFAM" id="SSF143100">
    <property type="entry name" value="TTHA1013/TTHA0281-like"/>
    <property type="match status" value="1"/>
</dbReference>
<proteinExistence type="predicted"/>
<dbReference type="EMBL" id="JBAFSM010000051">
    <property type="protein sequence ID" value="MEG3439532.1"/>
    <property type="molecule type" value="Genomic_DNA"/>
</dbReference>
<accession>A0AAW9QP14</accession>
<dbReference type="PANTHER" id="PTHR34504:SF2">
    <property type="entry name" value="UPF0150 PROTEIN SSL0259"/>
    <property type="match status" value="1"/>
</dbReference>
<dbReference type="InterPro" id="IPR051404">
    <property type="entry name" value="TA_system_antitoxin"/>
</dbReference>
<organism evidence="2 3">
    <name type="scientific">Pannus brasiliensis CCIBt3594</name>
    <dbReference type="NCBI Taxonomy" id="1427578"/>
    <lineage>
        <taxon>Bacteria</taxon>
        <taxon>Bacillati</taxon>
        <taxon>Cyanobacteriota</taxon>
        <taxon>Cyanophyceae</taxon>
        <taxon>Oscillatoriophycideae</taxon>
        <taxon>Chroococcales</taxon>
        <taxon>Microcystaceae</taxon>
        <taxon>Pannus</taxon>
    </lineage>
</organism>
<feature type="domain" description="HicB-like antitoxin of toxin-antitoxin system" evidence="1">
    <location>
        <begin position="19"/>
        <end position="70"/>
    </location>
</feature>
<dbReference type="RefSeq" id="WP_332867016.1">
    <property type="nucleotide sequence ID" value="NZ_JBAFSM010000051.1"/>
</dbReference>
<dbReference type="InterPro" id="IPR031807">
    <property type="entry name" value="HicB-like"/>
</dbReference>
<name>A0AAW9QP14_9CHRO</name>
<dbReference type="AlphaFoldDB" id="A0AAW9QP14"/>
<protein>
    <submittedName>
        <fullName evidence="2">Type II toxin-antitoxin system HicB family antitoxin</fullName>
    </submittedName>
</protein>
<dbReference type="InterPro" id="IPR035069">
    <property type="entry name" value="TTHA1013/TTHA0281-like"/>
</dbReference>
<sequence length="75" mass="8423">MIDINDSIKNYSYLVEFSSEDEAYLAKCLELGIVAHGESQEEAIQEIKEAVRVHLSMLLEDGDEIPRPKSTIALL</sequence>
<evidence type="ECO:0000313" key="2">
    <source>
        <dbReference type="EMBL" id="MEG3439532.1"/>
    </source>
</evidence>
<evidence type="ECO:0000259" key="1">
    <source>
        <dbReference type="Pfam" id="PF15919"/>
    </source>
</evidence>
<comment type="caution">
    <text evidence="2">The sequence shown here is derived from an EMBL/GenBank/DDBJ whole genome shotgun (WGS) entry which is preliminary data.</text>
</comment>
<keyword evidence="3" id="KW-1185">Reference proteome</keyword>
<dbReference type="PANTHER" id="PTHR34504">
    <property type="entry name" value="ANTITOXIN HICB"/>
    <property type="match status" value="1"/>
</dbReference>
<evidence type="ECO:0000313" key="3">
    <source>
        <dbReference type="Proteomes" id="UP001328733"/>
    </source>
</evidence>
<dbReference type="Proteomes" id="UP001328733">
    <property type="component" value="Unassembled WGS sequence"/>
</dbReference>
<dbReference type="Pfam" id="PF15919">
    <property type="entry name" value="HicB_lk_antitox"/>
    <property type="match status" value="1"/>
</dbReference>